<keyword evidence="4" id="KW-1185">Reference proteome</keyword>
<evidence type="ECO:0000313" key="3">
    <source>
        <dbReference type="EMBL" id="NHO32804.1"/>
    </source>
</evidence>
<protein>
    <submittedName>
        <fullName evidence="3">Serine hydrolase</fullName>
    </submittedName>
</protein>
<dbReference type="PANTHER" id="PTHR43283:SF11">
    <property type="entry name" value="BETA-LACTAMASE-RELATED DOMAIN-CONTAINING PROTEIN"/>
    <property type="match status" value="1"/>
</dbReference>
<organism evidence="3 4">
    <name type="scientific">Acetobacter fallax</name>
    <dbReference type="NCBI Taxonomy" id="1737473"/>
    <lineage>
        <taxon>Bacteria</taxon>
        <taxon>Pseudomonadati</taxon>
        <taxon>Pseudomonadota</taxon>
        <taxon>Alphaproteobacteria</taxon>
        <taxon>Acetobacterales</taxon>
        <taxon>Acetobacteraceae</taxon>
        <taxon>Acetobacter</taxon>
    </lineage>
</organism>
<name>A0ABX0KBJ6_9PROT</name>
<dbReference type="InterPro" id="IPR050789">
    <property type="entry name" value="Diverse_Enzym_Activities"/>
</dbReference>
<dbReference type="InterPro" id="IPR012338">
    <property type="entry name" value="Beta-lactam/transpept-like"/>
</dbReference>
<evidence type="ECO:0000259" key="2">
    <source>
        <dbReference type="Pfam" id="PF00144"/>
    </source>
</evidence>
<dbReference type="GO" id="GO:0016787">
    <property type="term" value="F:hydrolase activity"/>
    <property type="evidence" value="ECO:0007669"/>
    <property type="project" value="UniProtKB-KW"/>
</dbReference>
<dbReference type="RefSeq" id="WP_173577334.1">
    <property type="nucleotide sequence ID" value="NZ_WOSW01000016.1"/>
</dbReference>
<evidence type="ECO:0000313" key="4">
    <source>
        <dbReference type="Proteomes" id="UP000615326"/>
    </source>
</evidence>
<dbReference type="InterPro" id="IPR006311">
    <property type="entry name" value="TAT_signal"/>
</dbReference>
<dbReference type="Gene3D" id="3.40.710.10">
    <property type="entry name" value="DD-peptidase/beta-lactamase superfamily"/>
    <property type="match status" value="1"/>
</dbReference>
<gene>
    <name evidence="3" type="ORF">GOB84_09575</name>
</gene>
<proteinExistence type="predicted"/>
<dbReference type="PROSITE" id="PS51318">
    <property type="entry name" value="TAT"/>
    <property type="match status" value="1"/>
</dbReference>
<accession>A0ABX0KBJ6</accession>
<sequence length="400" mass="43444">MNRLPEIKTVSRRTLLRQSSCAGIVLSTAGLTACSEARKRSESDMVFDPVDQILRDAVAKGDVPGVVAAIGHNGTIVHRAVMGHRALVPAPEAETWETRFDMASLTKATVTAPSVMQLWEQGLFQLDDPVARYLPEFAQNKKQDVTIRQLLTHFSGLPPDIDLAETWKGRSEAIRRAMGARLAAPVGTKFIYSDINFITLGLLVEKFSGLTLDVYVARHILAPVGMTQSGFLPDASLRPLIAPTAYDEAHVPLRGVVHDPTARRMGGVAGHAGLFSCAQDMTTYAQSLLDRRAGRSSVYPLKTETVRLMTTPQQPGTQDFRGLGWDIGSHYATPRGDIFPLGSFGHTGYTGTSLWMDPASDSFVLILTNRVHPADTHGKEIVRLRHDVATAAARALGLTA</sequence>
<reference evidence="3 4" key="1">
    <citation type="journal article" date="2020" name="Int. J. Syst. Evol. Microbiol.">
        <title>Novel acetic acid bacteria from cider fermentations: Acetobacter conturbans sp. nov. and Acetobacter fallax sp. nov.</title>
        <authorList>
            <person name="Sombolestani A.S."/>
            <person name="Cleenwerck I."/>
            <person name="Cnockaert M."/>
            <person name="Borremans W."/>
            <person name="Wieme A.D."/>
            <person name="De Vuyst L."/>
            <person name="Vandamme P."/>
        </authorList>
    </citation>
    <scope>NUCLEOTIDE SEQUENCE [LARGE SCALE GENOMIC DNA]</scope>
    <source>
        <strain evidence="3 4">LMG 1637</strain>
    </source>
</reference>
<dbReference type="InterPro" id="IPR001466">
    <property type="entry name" value="Beta-lactam-related"/>
</dbReference>
<dbReference type="EMBL" id="WOSW01000016">
    <property type="protein sequence ID" value="NHO32804.1"/>
    <property type="molecule type" value="Genomic_DNA"/>
</dbReference>
<dbReference type="PROSITE" id="PS51257">
    <property type="entry name" value="PROKAR_LIPOPROTEIN"/>
    <property type="match status" value="1"/>
</dbReference>
<dbReference type="SUPFAM" id="SSF56601">
    <property type="entry name" value="beta-lactamase/transpeptidase-like"/>
    <property type="match status" value="1"/>
</dbReference>
<comment type="caution">
    <text evidence="3">The sequence shown here is derived from an EMBL/GenBank/DDBJ whole genome shotgun (WGS) entry which is preliminary data.</text>
</comment>
<dbReference type="PANTHER" id="PTHR43283">
    <property type="entry name" value="BETA-LACTAMASE-RELATED"/>
    <property type="match status" value="1"/>
</dbReference>
<evidence type="ECO:0000256" key="1">
    <source>
        <dbReference type="ARBA" id="ARBA00022801"/>
    </source>
</evidence>
<dbReference type="Proteomes" id="UP000615326">
    <property type="component" value="Unassembled WGS sequence"/>
</dbReference>
<feature type="domain" description="Beta-lactamase-related" evidence="2">
    <location>
        <begin position="50"/>
        <end position="379"/>
    </location>
</feature>
<dbReference type="Pfam" id="PF00144">
    <property type="entry name" value="Beta-lactamase"/>
    <property type="match status" value="1"/>
</dbReference>
<keyword evidence="1 3" id="KW-0378">Hydrolase</keyword>